<dbReference type="PANTHER" id="PTHR48094">
    <property type="entry name" value="PROTEIN/NUCLEIC ACID DEGLYCASE DJ-1-RELATED"/>
    <property type="match status" value="1"/>
</dbReference>
<feature type="domain" description="DJ-1/PfpI" evidence="4">
    <location>
        <begin position="80"/>
        <end position="207"/>
    </location>
</feature>
<dbReference type="Pfam" id="PF01965">
    <property type="entry name" value="DJ-1_PfpI"/>
    <property type="match status" value="1"/>
</dbReference>
<evidence type="ECO:0000313" key="5">
    <source>
        <dbReference type="EMBL" id="MFD2097393.1"/>
    </source>
</evidence>
<accession>A0ABW4XSY6</accession>
<dbReference type="InterPro" id="IPR002818">
    <property type="entry name" value="DJ-1/PfpI"/>
</dbReference>
<name>A0ABW4XSY6_9GAMM</name>
<dbReference type="PANTHER" id="PTHR48094:SF11">
    <property type="entry name" value="GLUTATHIONE-INDEPENDENT GLYOXALASE HSP31-RELATED"/>
    <property type="match status" value="1"/>
</dbReference>
<comment type="caution">
    <text evidence="5">The sequence shown here is derived from an EMBL/GenBank/DDBJ whole genome shotgun (WGS) entry which is preliminary data.</text>
</comment>
<reference evidence="6" key="1">
    <citation type="journal article" date="2019" name="Int. J. Syst. Evol. Microbiol.">
        <title>The Global Catalogue of Microorganisms (GCM) 10K type strain sequencing project: providing services to taxonomists for standard genome sequencing and annotation.</title>
        <authorList>
            <consortium name="The Broad Institute Genomics Platform"/>
            <consortium name="The Broad Institute Genome Sequencing Center for Infectious Disease"/>
            <person name="Wu L."/>
            <person name="Ma J."/>
        </authorList>
    </citation>
    <scope>NUCLEOTIDE SEQUENCE [LARGE SCALE GENOMIC DNA]</scope>
    <source>
        <strain evidence="6">CGMCC 1.10992</strain>
    </source>
</reference>
<dbReference type="InterPro" id="IPR029062">
    <property type="entry name" value="Class_I_gatase-like"/>
</dbReference>
<evidence type="ECO:0000256" key="1">
    <source>
        <dbReference type="ARBA" id="ARBA00023016"/>
    </source>
</evidence>
<keyword evidence="5" id="KW-0315">Glutamine amidotransferase</keyword>
<gene>
    <name evidence="5" type="ORF">ACFSJ3_15450</name>
</gene>
<proteinExistence type="inferred from homology"/>
<comment type="similarity">
    <text evidence="3">Belongs to the peptidase C56 family. HSP31-like subfamily.</text>
</comment>
<dbReference type="InterPro" id="IPR050325">
    <property type="entry name" value="Prot/Nucl_acid_deglycase"/>
</dbReference>
<keyword evidence="1" id="KW-0346">Stress response</keyword>
<dbReference type="SUPFAM" id="SSF52317">
    <property type="entry name" value="Class I glutamine amidotransferase-like"/>
    <property type="match status" value="1"/>
</dbReference>
<sequence>MTKKMKIFSVTLVTVVAILASLYGAKVWLKSLLPDKSHFEALKRTQVHDLPYITEDIPAYRGKILAVVTSVDRMGEDKTTGYEHTELARAYWVFIANGFEVDIASPKGGKPPVVIDGEDMGAYDYAFLNDQAIQQQVDNSLPLASIDPLDYQAVYFVGGKGTMFDFPDNPDVQRIAKTLYQHDRVVSAVCHGPAALVNVELDNGEMLIANKRISGFTNEEELFLIPDAEQIFPFLLQTKLIEQGADFQAGSTYLEQVTQDGKLITGQNPWSVWTMAEMVVAELGYEPKTRVRTPEEHAVDLLMTYDAKGFDAAVNMMQQQPELYQRILVVMHGILAFMKLEVGKGFELLRLASQIKELVS</sequence>
<dbReference type="EMBL" id="JBHUHT010000017">
    <property type="protein sequence ID" value="MFD2097393.1"/>
    <property type="molecule type" value="Genomic_DNA"/>
</dbReference>
<evidence type="ECO:0000256" key="2">
    <source>
        <dbReference type="ARBA" id="ARBA00023239"/>
    </source>
</evidence>
<evidence type="ECO:0000256" key="3">
    <source>
        <dbReference type="ARBA" id="ARBA00038493"/>
    </source>
</evidence>
<dbReference type="RefSeq" id="WP_345340556.1">
    <property type="nucleotide sequence ID" value="NZ_BAABLI010000015.1"/>
</dbReference>
<protein>
    <submittedName>
        <fullName evidence="5">Type 1 glutamine amidotransferase domain-containing protein</fullName>
    </submittedName>
</protein>
<keyword evidence="2" id="KW-0456">Lyase</keyword>
<dbReference type="CDD" id="cd03141">
    <property type="entry name" value="GATase1_Hsp31_like"/>
    <property type="match status" value="1"/>
</dbReference>
<dbReference type="Gene3D" id="3.40.50.880">
    <property type="match status" value="1"/>
</dbReference>
<dbReference type="Proteomes" id="UP001597380">
    <property type="component" value="Unassembled WGS sequence"/>
</dbReference>
<evidence type="ECO:0000259" key="4">
    <source>
        <dbReference type="Pfam" id="PF01965"/>
    </source>
</evidence>
<keyword evidence="6" id="KW-1185">Reference proteome</keyword>
<organism evidence="5 6">
    <name type="scientific">Corallincola platygyrae</name>
    <dbReference type="NCBI Taxonomy" id="1193278"/>
    <lineage>
        <taxon>Bacteria</taxon>
        <taxon>Pseudomonadati</taxon>
        <taxon>Pseudomonadota</taxon>
        <taxon>Gammaproteobacteria</taxon>
        <taxon>Alteromonadales</taxon>
        <taxon>Psychromonadaceae</taxon>
        <taxon>Corallincola</taxon>
    </lineage>
</organism>
<evidence type="ECO:0000313" key="6">
    <source>
        <dbReference type="Proteomes" id="UP001597380"/>
    </source>
</evidence>